<dbReference type="Proteomes" id="UP000075578">
    <property type="component" value="Unassembled WGS sequence"/>
</dbReference>
<evidence type="ECO:0000313" key="2">
    <source>
        <dbReference type="Proteomes" id="UP000075578"/>
    </source>
</evidence>
<reference evidence="1 2" key="1">
    <citation type="journal article" date="2016" name="ISME J.">
        <title>Chasing the elusive Euryarchaeota class WSA2: genomes reveal a uniquely fastidious methyl-reducing methanogen.</title>
        <authorList>
            <person name="Nobu M.K."/>
            <person name="Narihiro T."/>
            <person name="Kuroda K."/>
            <person name="Mei R."/>
            <person name="Liu W.T."/>
        </authorList>
    </citation>
    <scope>NUCLEOTIDE SEQUENCE [LARGE SCALE GENOMIC DNA]</scope>
    <source>
        <strain evidence="1">U1lsi0528_Bin089</strain>
    </source>
</reference>
<comment type="caution">
    <text evidence="1">The sequence shown here is derived from an EMBL/GenBank/DDBJ whole genome shotgun (WGS) entry which is preliminary data.</text>
</comment>
<dbReference type="AlphaFoldDB" id="A0A150IP41"/>
<dbReference type="EMBL" id="LNGD01000185">
    <property type="protein sequence ID" value="KYC46710.1"/>
    <property type="molecule type" value="Genomic_DNA"/>
</dbReference>
<proteinExistence type="predicted"/>
<sequence>MITLSKEDMEELLDGKSVIVYVEDEYGRDIEVELDSELRRR</sequence>
<accession>A0A150IP41</accession>
<protein>
    <submittedName>
        <fullName evidence="1">Uncharacterized protein</fullName>
    </submittedName>
</protein>
<organism evidence="1 2">
    <name type="scientific">Candidatus Methanofastidiosum methylothiophilum</name>
    <dbReference type="NCBI Taxonomy" id="1705564"/>
    <lineage>
        <taxon>Archaea</taxon>
        <taxon>Methanobacteriati</taxon>
        <taxon>Methanobacteriota</taxon>
        <taxon>Stenosarchaea group</taxon>
        <taxon>Candidatus Methanofastidiosia</taxon>
        <taxon>Candidatus Methanofastidiosales</taxon>
        <taxon>Candidatus Methanofastidiosaceae</taxon>
        <taxon>Candidatus Methanofastidiosum</taxon>
    </lineage>
</organism>
<name>A0A150IP41_9EURY</name>
<evidence type="ECO:0000313" key="1">
    <source>
        <dbReference type="EMBL" id="KYC46710.1"/>
    </source>
</evidence>
<gene>
    <name evidence="1" type="ORF">AMQ74_01764</name>
</gene>